<evidence type="ECO:0000256" key="1">
    <source>
        <dbReference type="ARBA" id="ARBA00010923"/>
    </source>
</evidence>
<evidence type="ECO:0000256" key="2">
    <source>
        <dbReference type="ARBA" id="ARBA00022747"/>
    </source>
</evidence>
<dbReference type="GO" id="GO:0003677">
    <property type="term" value="F:DNA binding"/>
    <property type="evidence" value="ECO:0007669"/>
    <property type="project" value="UniProtKB-KW"/>
</dbReference>
<dbReference type="InterPro" id="IPR044946">
    <property type="entry name" value="Restrct_endonuc_typeI_TRD_sf"/>
</dbReference>
<feature type="domain" description="Type I restriction modification DNA specificity" evidence="4">
    <location>
        <begin position="48"/>
        <end position="198"/>
    </location>
</feature>
<evidence type="ECO:0000259" key="4">
    <source>
        <dbReference type="Pfam" id="PF01420"/>
    </source>
</evidence>
<comment type="caution">
    <text evidence="5">The sequence shown here is derived from an EMBL/GenBank/DDBJ whole genome shotgun (WGS) entry which is preliminary data.</text>
</comment>
<name>A0AAP1WGQ1_9FLAO</name>
<dbReference type="GO" id="GO:0009307">
    <property type="term" value="P:DNA restriction-modification system"/>
    <property type="evidence" value="ECO:0007669"/>
    <property type="project" value="UniProtKB-KW"/>
</dbReference>
<dbReference type="Gene3D" id="3.90.220.20">
    <property type="entry name" value="DNA methylase specificity domains"/>
    <property type="match status" value="1"/>
</dbReference>
<comment type="similarity">
    <text evidence="1">Belongs to the type-I restriction system S methylase family.</text>
</comment>
<dbReference type="InterPro" id="IPR000055">
    <property type="entry name" value="Restrct_endonuc_typeI_TRD"/>
</dbReference>
<protein>
    <recommendedName>
        <fullName evidence="4">Type I restriction modification DNA specificity domain-containing protein</fullName>
    </recommendedName>
</protein>
<dbReference type="EMBL" id="WXXV01000011">
    <property type="protein sequence ID" value="MBE7695530.1"/>
    <property type="molecule type" value="Genomic_DNA"/>
</dbReference>
<keyword evidence="3" id="KW-0238">DNA-binding</keyword>
<evidence type="ECO:0000313" key="6">
    <source>
        <dbReference type="Proteomes" id="UP000806077"/>
    </source>
</evidence>
<dbReference type="SUPFAM" id="SSF116734">
    <property type="entry name" value="DNA methylase specificity domain"/>
    <property type="match status" value="1"/>
</dbReference>
<keyword evidence="6" id="KW-1185">Reference proteome</keyword>
<dbReference type="AlphaFoldDB" id="A0AAP1WGQ1"/>
<dbReference type="Pfam" id="PF01420">
    <property type="entry name" value="Methylase_S"/>
    <property type="match status" value="1"/>
</dbReference>
<evidence type="ECO:0000313" key="5">
    <source>
        <dbReference type="EMBL" id="MBE7695530.1"/>
    </source>
</evidence>
<gene>
    <name evidence="5" type="ORF">F7645_08865</name>
</gene>
<accession>A0AAP1WGQ1</accession>
<keyword evidence="2" id="KW-0680">Restriction system</keyword>
<organism evidence="5 6">
    <name type="scientific">Tenacibaculum finnmarkense genomovar finnmarkense</name>
    <dbReference type="NCBI Taxonomy" id="1458503"/>
    <lineage>
        <taxon>Bacteria</taxon>
        <taxon>Pseudomonadati</taxon>
        <taxon>Bacteroidota</taxon>
        <taxon>Flavobacteriia</taxon>
        <taxon>Flavobacteriales</taxon>
        <taxon>Flavobacteriaceae</taxon>
        <taxon>Tenacibaculum</taxon>
        <taxon>Tenacibaculum finnmarkense</taxon>
    </lineage>
</organism>
<evidence type="ECO:0000256" key="3">
    <source>
        <dbReference type="ARBA" id="ARBA00023125"/>
    </source>
</evidence>
<sequence>MKNFINDLETERIAKLDAYLVENGLHDYELSAKEKQVLLDFEKDKFQWSEFKLGDFFNINPTKYYRLKNNEIISENGKTPLVSNSSVNNGIMGFSNLEGNNKGNTISCSDTTLGAETMFYQKNDFIGYSHIQHLTPKFEEFNWEIASLIITASKVSTSKKYNYGTKFNRVAMNNTKIQLPIKNKKPNYELIKTLASAIQKTVVKDVVLYVKNKGNC</sequence>
<dbReference type="Proteomes" id="UP000806077">
    <property type="component" value="Unassembled WGS sequence"/>
</dbReference>
<proteinExistence type="inferred from homology"/>
<reference evidence="5 6" key="1">
    <citation type="journal article" date="2020" name="Int. J. Syst. Evol. Microbiol.">
        <title>Tenacibaculum piscium sp. nov., isolated from skin ulcers of sea-farmed fish, and description of Tenacibaculum finnmarkense sp. nov. with subdivision into genomovars finnmarkense and ulcerans.</title>
        <authorList>
            <person name="Olsen A.B."/>
            <person name="Spilsberg B."/>
            <person name="Nilsen H.K."/>
            <person name="Lagesen K."/>
            <person name="Gulla S."/>
            <person name="Avendano-Herrera R."/>
            <person name="Irgang R."/>
            <person name="Duchaud E."/>
            <person name="Colquhoun D.J."/>
        </authorList>
    </citation>
    <scope>NUCLEOTIDE SEQUENCE [LARGE SCALE GENOMIC DNA]</scope>
    <source>
        <strain evidence="5 6">TNO037</strain>
    </source>
</reference>